<reference evidence="3" key="1">
    <citation type="submission" date="2016-10" db="EMBL/GenBank/DDBJ databases">
        <authorList>
            <person name="Varghese N."/>
            <person name="Submissions S."/>
        </authorList>
    </citation>
    <scope>NUCLEOTIDE SEQUENCE [LARGE SCALE GENOMIC DNA]</scope>
    <source>
        <strain evidence="3">IBRC-M 10655</strain>
    </source>
</reference>
<evidence type="ECO:0000313" key="2">
    <source>
        <dbReference type="EMBL" id="SDP23302.1"/>
    </source>
</evidence>
<name>A0A1H0R167_9PSEU</name>
<dbReference type="EMBL" id="FNJB01000007">
    <property type="protein sequence ID" value="SDP23302.1"/>
    <property type="molecule type" value="Genomic_DNA"/>
</dbReference>
<keyword evidence="3" id="KW-1185">Reference proteome</keyword>
<gene>
    <name evidence="2" type="ORF">SAMN05192558_107248</name>
</gene>
<dbReference type="AlphaFoldDB" id="A0A1H0R167"/>
<evidence type="ECO:0000313" key="3">
    <source>
        <dbReference type="Proteomes" id="UP000199651"/>
    </source>
</evidence>
<accession>A0A1H0R167</accession>
<protein>
    <submittedName>
        <fullName evidence="2">Uncharacterized protein</fullName>
    </submittedName>
</protein>
<evidence type="ECO:0000256" key="1">
    <source>
        <dbReference type="SAM" id="MobiDB-lite"/>
    </source>
</evidence>
<dbReference type="Proteomes" id="UP000199651">
    <property type="component" value="Unassembled WGS sequence"/>
</dbReference>
<feature type="region of interest" description="Disordered" evidence="1">
    <location>
        <begin position="15"/>
        <end position="40"/>
    </location>
</feature>
<sequence length="61" mass="6486">MRTGLDQGVLDVVQPRDGQVRTSPGARRDEGNALVEGDQPVVDGQVLSAAWVSQRCRAGPN</sequence>
<proteinExistence type="predicted"/>
<organism evidence="2 3">
    <name type="scientific">Actinokineospora alba</name>
    <dbReference type="NCBI Taxonomy" id="504798"/>
    <lineage>
        <taxon>Bacteria</taxon>
        <taxon>Bacillati</taxon>
        <taxon>Actinomycetota</taxon>
        <taxon>Actinomycetes</taxon>
        <taxon>Pseudonocardiales</taxon>
        <taxon>Pseudonocardiaceae</taxon>
        <taxon>Actinokineospora</taxon>
    </lineage>
</organism>